<feature type="domain" description="Chromo" evidence="1">
    <location>
        <begin position="12"/>
        <end position="53"/>
    </location>
</feature>
<gene>
    <name evidence="2" type="ORF">AB1Y20_015931</name>
</gene>
<name>A0AB34JZY1_PRYPA</name>
<dbReference type="AlphaFoldDB" id="A0AB34JZY1"/>
<dbReference type="CDD" id="cd00024">
    <property type="entry name" value="CD_CSD"/>
    <property type="match status" value="1"/>
</dbReference>
<comment type="caution">
    <text evidence="2">The sequence shown here is derived from an EMBL/GenBank/DDBJ whole genome shotgun (WGS) entry which is preliminary data.</text>
</comment>
<sequence length="74" mass="8361">MRAYASLYLMGIETERYPKGTKLYRVIWLGYAAEAATWEPAVNISDDLLAAYEAGLDAEAELDAEEDRELQDED</sequence>
<accession>A0AB34JZY1</accession>
<dbReference type="InterPro" id="IPR016197">
    <property type="entry name" value="Chromo-like_dom_sf"/>
</dbReference>
<protein>
    <recommendedName>
        <fullName evidence="1">Chromo domain-containing protein</fullName>
    </recommendedName>
</protein>
<evidence type="ECO:0000259" key="1">
    <source>
        <dbReference type="Pfam" id="PF00385"/>
    </source>
</evidence>
<dbReference type="Pfam" id="PF00385">
    <property type="entry name" value="Chromo"/>
    <property type="match status" value="1"/>
</dbReference>
<evidence type="ECO:0000313" key="3">
    <source>
        <dbReference type="Proteomes" id="UP001515480"/>
    </source>
</evidence>
<evidence type="ECO:0000313" key="2">
    <source>
        <dbReference type="EMBL" id="KAL1527255.1"/>
    </source>
</evidence>
<organism evidence="2 3">
    <name type="scientific">Prymnesium parvum</name>
    <name type="common">Toxic golden alga</name>
    <dbReference type="NCBI Taxonomy" id="97485"/>
    <lineage>
        <taxon>Eukaryota</taxon>
        <taxon>Haptista</taxon>
        <taxon>Haptophyta</taxon>
        <taxon>Prymnesiophyceae</taxon>
        <taxon>Prymnesiales</taxon>
        <taxon>Prymnesiaceae</taxon>
        <taxon>Prymnesium</taxon>
    </lineage>
</organism>
<keyword evidence="3" id="KW-1185">Reference proteome</keyword>
<dbReference type="EMBL" id="JBGBPQ010000003">
    <property type="protein sequence ID" value="KAL1527255.1"/>
    <property type="molecule type" value="Genomic_DNA"/>
</dbReference>
<dbReference type="SUPFAM" id="SSF54160">
    <property type="entry name" value="Chromo domain-like"/>
    <property type="match status" value="1"/>
</dbReference>
<proteinExistence type="predicted"/>
<dbReference type="InterPro" id="IPR023780">
    <property type="entry name" value="Chromo_domain"/>
</dbReference>
<dbReference type="Gene3D" id="2.40.50.40">
    <property type="match status" value="1"/>
</dbReference>
<dbReference type="Proteomes" id="UP001515480">
    <property type="component" value="Unassembled WGS sequence"/>
</dbReference>
<reference evidence="2 3" key="1">
    <citation type="journal article" date="2024" name="Science">
        <title>Giant polyketide synthase enzymes in the biosynthesis of giant marine polyether toxins.</title>
        <authorList>
            <person name="Fallon T.R."/>
            <person name="Shende V.V."/>
            <person name="Wierzbicki I.H."/>
            <person name="Pendleton A.L."/>
            <person name="Watervoot N.F."/>
            <person name="Auber R.P."/>
            <person name="Gonzalez D.J."/>
            <person name="Wisecaver J.H."/>
            <person name="Moore B.S."/>
        </authorList>
    </citation>
    <scope>NUCLEOTIDE SEQUENCE [LARGE SCALE GENOMIC DNA]</scope>
    <source>
        <strain evidence="2 3">12B1</strain>
    </source>
</reference>